<feature type="compositionally biased region" description="Pro residues" evidence="1">
    <location>
        <begin position="72"/>
        <end position="90"/>
    </location>
</feature>
<dbReference type="SUPFAM" id="SSF51971">
    <property type="entry name" value="Nucleotide-binding domain"/>
    <property type="match status" value="1"/>
</dbReference>
<dbReference type="Proteomes" id="UP000019335">
    <property type="component" value="Unassembled WGS sequence"/>
</dbReference>
<organism evidence="2 3">
    <name type="scientific">Nannochloropsis gaditana</name>
    <dbReference type="NCBI Taxonomy" id="72520"/>
    <lineage>
        <taxon>Eukaryota</taxon>
        <taxon>Sar</taxon>
        <taxon>Stramenopiles</taxon>
        <taxon>Ochrophyta</taxon>
        <taxon>Eustigmatophyceae</taxon>
        <taxon>Eustigmatales</taxon>
        <taxon>Monodopsidaceae</taxon>
        <taxon>Nannochloropsis</taxon>
    </lineage>
</organism>
<reference evidence="2 3" key="1">
    <citation type="journal article" date="2014" name="Mol. Plant">
        <title>Chromosome Scale Genome Assembly and Transcriptome Profiling of Nannochloropsis gaditana in Nitrogen Depletion.</title>
        <authorList>
            <person name="Corteggiani Carpinelli E."/>
            <person name="Telatin A."/>
            <person name="Vitulo N."/>
            <person name="Forcato C."/>
            <person name="D'Angelo M."/>
            <person name="Schiavon R."/>
            <person name="Vezzi A."/>
            <person name="Giacometti G.M."/>
            <person name="Morosinotto T."/>
            <person name="Valle G."/>
        </authorList>
    </citation>
    <scope>NUCLEOTIDE SEQUENCE [LARGE SCALE GENOMIC DNA]</scope>
    <source>
        <strain evidence="2 3">B-31</strain>
    </source>
</reference>
<feature type="non-terminal residue" evidence="2">
    <location>
        <position position="127"/>
    </location>
</feature>
<evidence type="ECO:0000313" key="3">
    <source>
        <dbReference type="Proteomes" id="UP000019335"/>
    </source>
</evidence>
<dbReference type="EMBL" id="AZIL01003827">
    <property type="protein sequence ID" value="EWM19900.1"/>
    <property type="molecule type" value="Genomic_DNA"/>
</dbReference>
<proteinExistence type="predicted"/>
<feature type="region of interest" description="Disordered" evidence="1">
    <location>
        <begin position="66"/>
        <end position="94"/>
    </location>
</feature>
<protein>
    <submittedName>
        <fullName evidence="2">Putative glutamate synthase</fullName>
    </submittedName>
</protein>
<evidence type="ECO:0000313" key="2">
    <source>
        <dbReference type="EMBL" id="EWM19900.1"/>
    </source>
</evidence>
<evidence type="ECO:0000256" key="1">
    <source>
        <dbReference type="SAM" id="MobiDB-lite"/>
    </source>
</evidence>
<name>W7SYF0_9STRA</name>
<keyword evidence="3" id="KW-1185">Reference proteome</keyword>
<dbReference type="AlphaFoldDB" id="W7SYF0"/>
<comment type="caution">
    <text evidence="2">The sequence shown here is derived from an EMBL/GenBank/DDBJ whole genome shotgun (WGS) entry which is preliminary data.</text>
</comment>
<sequence length="127" mass="13772">MERPPYRTLHSLPPSLPLSLPPSFPGIEFVTGTHVGKDLAIEDLRANVDALVLTLGSTVPRDLRVPNREVPSFPPSLPPSFPSSPPPSFSPTPLGQYPIHRRLLSLAFVKEVVKCPSRPSSPLSLPP</sequence>
<accession>W7SYF0</accession>
<dbReference type="OrthoDB" id="4327079at2759"/>
<gene>
    <name evidence="2" type="ORF">Naga_103301g1</name>
</gene>